<dbReference type="InterPro" id="IPR043148">
    <property type="entry name" value="TagF_C"/>
</dbReference>
<proteinExistence type="predicted"/>
<dbReference type="AlphaFoldDB" id="A0A1T4MIU3"/>
<keyword evidence="1" id="KW-0175">Coiled coil</keyword>
<dbReference type="Pfam" id="PF04464">
    <property type="entry name" value="Glyphos_transf"/>
    <property type="match status" value="1"/>
</dbReference>
<evidence type="ECO:0000256" key="1">
    <source>
        <dbReference type="SAM" id="Coils"/>
    </source>
</evidence>
<dbReference type="STRING" id="225004.SAMN02745152_00868"/>
<dbReference type="RefSeq" id="WP_078930624.1">
    <property type="nucleotide sequence ID" value="NZ_FUXC01000004.1"/>
</dbReference>
<dbReference type="GO" id="GO:0047355">
    <property type="term" value="F:CDP-glycerol glycerophosphotransferase activity"/>
    <property type="evidence" value="ECO:0007669"/>
    <property type="project" value="InterPro"/>
</dbReference>
<protein>
    <submittedName>
        <fullName evidence="2">CDP-Glycerol:Poly(Glycerophosphate) glycerophosphotransferase</fullName>
    </submittedName>
</protein>
<reference evidence="2 3" key="1">
    <citation type="submission" date="2017-02" db="EMBL/GenBank/DDBJ databases">
        <authorList>
            <person name="Peterson S.W."/>
        </authorList>
    </citation>
    <scope>NUCLEOTIDE SEQUENCE [LARGE SCALE GENOMIC DNA]</scope>
    <source>
        <strain evidence="2 3">ATCC BAA-909</strain>
    </source>
</reference>
<evidence type="ECO:0000313" key="2">
    <source>
        <dbReference type="EMBL" id="SJZ66765.1"/>
    </source>
</evidence>
<dbReference type="Proteomes" id="UP000190395">
    <property type="component" value="Unassembled WGS sequence"/>
</dbReference>
<dbReference type="OrthoDB" id="2334812at2"/>
<dbReference type="EMBL" id="FUXC01000004">
    <property type="protein sequence ID" value="SJZ66765.1"/>
    <property type="molecule type" value="Genomic_DNA"/>
</dbReference>
<evidence type="ECO:0000313" key="3">
    <source>
        <dbReference type="Proteomes" id="UP000190395"/>
    </source>
</evidence>
<keyword evidence="3" id="KW-1185">Reference proteome</keyword>
<gene>
    <name evidence="2" type="ORF">SAMN02745152_00868</name>
</gene>
<dbReference type="GO" id="GO:0016020">
    <property type="term" value="C:membrane"/>
    <property type="evidence" value="ECO:0007669"/>
    <property type="project" value="InterPro"/>
</dbReference>
<organism evidence="2 3">
    <name type="scientific">Treponema berlinense</name>
    <dbReference type="NCBI Taxonomy" id="225004"/>
    <lineage>
        <taxon>Bacteria</taxon>
        <taxon>Pseudomonadati</taxon>
        <taxon>Spirochaetota</taxon>
        <taxon>Spirochaetia</taxon>
        <taxon>Spirochaetales</taxon>
        <taxon>Treponemataceae</taxon>
        <taxon>Treponema</taxon>
    </lineage>
</organism>
<keyword evidence="2" id="KW-0808">Transferase</keyword>
<dbReference type="GeneID" id="303367126"/>
<dbReference type="Gene3D" id="3.40.50.12580">
    <property type="match status" value="1"/>
</dbReference>
<dbReference type="InterPro" id="IPR007554">
    <property type="entry name" value="Glycerophosphate_synth"/>
</dbReference>
<name>A0A1T4MIU3_9SPIR</name>
<accession>A0A1T4MIU3</accession>
<sequence length="442" mass="52463">MKYSKIPFVRKLYNKIKAQDSKIDLLEHEIMQVAKENLNLRLRVKKFNNEKIKVVFICNRPTVWSSLNTVYESMKNDNDFDIKMVIVPSKKQIGTDAAGYNHNVFESEGVEEYFKNYKPIVGYDVDKKEWINLQRLNPDYVFLQQPYNIKLPDELKSWNISKYAKLCYVAYYAFFQNNETNFINDDCTPIDYLKNLSFYFAQNDEDYHFITNKLKINGINTVDVIKSGFPRYDNENINKRSDSDLITWKSGCKPAFKVLWTPRWCTNENNCHFFDYKDKILNFFENNVEYDLMFRPHPQAFINWIATGMMSEAEIRNLKKRFEISLNMTLDEEFEYLPNFYASDCLITDTSSIVDDYFLTGKPIIYCHKENSLNSFAKNKGYTKGFYWVENWNELESTIKMLKNGNDPLKKVRQELIQKCYYRPDGGSGVFIKNCIKEDFYK</sequence>
<feature type="coiled-coil region" evidence="1">
    <location>
        <begin position="9"/>
        <end position="43"/>
    </location>
</feature>